<dbReference type="EMBL" id="JANPWB010000007">
    <property type="protein sequence ID" value="KAJ1170230.1"/>
    <property type="molecule type" value="Genomic_DNA"/>
</dbReference>
<comment type="caution">
    <text evidence="1">The sequence shown here is derived from an EMBL/GenBank/DDBJ whole genome shotgun (WGS) entry which is preliminary data.</text>
</comment>
<keyword evidence="2" id="KW-1185">Reference proteome</keyword>
<dbReference type="PANTHER" id="PTHR46585">
    <property type="entry name" value="INTEGRASE CORE DOMAIN CONTAINING PROTEIN"/>
    <property type="match status" value="1"/>
</dbReference>
<proteinExistence type="predicted"/>
<evidence type="ECO:0000313" key="2">
    <source>
        <dbReference type="Proteomes" id="UP001066276"/>
    </source>
</evidence>
<dbReference type="AlphaFoldDB" id="A0AAV7T106"/>
<name>A0AAV7T106_PLEWA</name>
<reference evidence="1" key="1">
    <citation type="journal article" date="2022" name="bioRxiv">
        <title>Sequencing and chromosome-scale assembly of the giantPleurodeles waltlgenome.</title>
        <authorList>
            <person name="Brown T."/>
            <person name="Elewa A."/>
            <person name="Iarovenko S."/>
            <person name="Subramanian E."/>
            <person name="Araus A.J."/>
            <person name="Petzold A."/>
            <person name="Susuki M."/>
            <person name="Suzuki K.-i.T."/>
            <person name="Hayashi T."/>
            <person name="Toyoda A."/>
            <person name="Oliveira C."/>
            <person name="Osipova E."/>
            <person name="Leigh N.D."/>
            <person name="Simon A."/>
            <person name="Yun M.H."/>
        </authorList>
    </citation>
    <scope>NUCLEOTIDE SEQUENCE</scope>
    <source>
        <strain evidence="1">20211129_DDA</strain>
        <tissue evidence="1">Liver</tissue>
    </source>
</reference>
<evidence type="ECO:0000313" key="1">
    <source>
        <dbReference type="EMBL" id="KAJ1170230.1"/>
    </source>
</evidence>
<protein>
    <submittedName>
        <fullName evidence="1">Uncharacterized protein</fullName>
    </submittedName>
</protein>
<organism evidence="1 2">
    <name type="scientific">Pleurodeles waltl</name>
    <name type="common">Iberian ribbed newt</name>
    <dbReference type="NCBI Taxonomy" id="8319"/>
    <lineage>
        <taxon>Eukaryota</taxon>
        <taxon>Metazoa</taxon>
        <taxon>Chordata</taxon>
        <taxon>Craniata</taxon>
        <taxon>Vertebrata</taxon>
        <taxon>Euteleostomi</taxon>
        <taxon>Amphibia</taxon>
        <taxon>Batrachia</taxon>
        <taxon>Caudata</taxon>
        <taxon>Salamandroidea</taxon>
        <taxon>Salamandridae</taxon>
        <taxon>Pleurodelinae</taxon>
        <taxon>Pleurodeles</taxon>
    </lineage>
</organism>
<accession>A0AAV7T106</accession>
<gene>
    <name evidence="1" type="ORF">NDU88_002111</name>
</gene>
<dbReference type="PANTHER" id="PTHR46585:SF1">
    <property type="entry name" value="CHROMO DOMAIN-CONTAINING PROTEIN"/>
    <property type="match status" value="1"/>
</dbReference>
<dbReference type="Proteomes" id="UP001066276">
    <property type="component" value="Chromosome 4_1"/>
</dbReference>
<sequence length="372" mass="42787">MSPVEVTADNLLMVWKTVYGSRLEAKVKKPALKEGGHVQVSKLKGVFTKGYQQTLGDEIFIVESVELKEGVYIYKLKDYDGERVTGVFYNEELQKVPYDPNWVYRSEKVLKRKGNGAMRQALVKWRGCAEKCNIWVLATSLHGVLCHAISNYTVKLAKPVDLKGSWEVVLMEIQYPITWNTFTKHEAKFHIKHSQYLLSYPVCFSHGYYTTIAAVVDAINRAIAGVEDYANIYLVSDNVRRKVFLKAPELDTRFTCTGKLQRVLGTVQHVKRQVDPDPTCPDINSGFYTLYVYRDIVEPQRIGDSYSPLLRWVLVKGENNTMVNMQHHKPDYVAISQKHFDIITIMIYDNQSEPVVFKYGKVVVKLHLRPRR</sequence>